<proteinExistence type="predicted"/>
<keyword evidence="1" id="KW-0472">Membrane</keyword>
<comment type="caution">
    <text evidence="2">The sequence shown here is derived from an EMBL/GenBank/DDBJ whole genome shotgun (WGS) entry which is preliminary data.</text>
</comment>
<protein>
    <submittedName>
        <fullName evidence="2">Uncharacterized protein</fullName>
    </submittedName>
</protein>
<evidence type="ECO:0000313" key="2">
    <source>
        <dbReference type="EMBL" id="NIH53388.1"/>
    </source>
</evidence>
<accession>A0A7X5R0H9</accession>
<evidence type="ECO:0000313" key="3">
    <source>
        <dbReference type="Proteomes" id="UP000541033"/>
    </source>
</evidence>
<feature type="transmembrane region" description="Helical" evidence="1">
    <location>
        <begin position="124"/>
        <end position="141"/>
    </location>
</feature>
<keyword evidence="1" id="KW-0812">Transmembrane</keyword>
<dbReference type="EMBL" id="JAAMOX010000001">
    <property type="protein sequence ID" value="NIH53388.1"/>
    <property type="molecule type" value="Genomic_DNA"/>
</dbReference>
<name>A0A7X5R0H9_9MICO</name>
<dbReference type="RefSeq" id="WP_167148960.1">
    <property type="nucleotide sequence ID" value="NZ_JAAMOX010000001.1"/>
</dbReference>
<sequence>MTNTMTRPQRVLRGLLGAVVTILVAALSHLAAGGSAPSVIGIAAALVVAAAVCTVFAGRTRSLWRVSVAVMSSQALFHFFFSYVSGPASIAGAVGGAHQHGVSTAQLQTIGMMSSEAAMATHPAWMWVAHAFAAVLTIAMLRRGEEAILTIGGLLRMLLGAIIIERPLPVHINNPSTATVAWRNVFVPSIRWMRGLRYRGPPSQPVAS</sequence>
<evidence type="ECO:0000256" key="1">
    <source>
        <dbReference type="SAM" id="Phobius"/>
    </source>
</evidence>
<dbReference type="AlphaFoldDB" id="A0A7X5R0H9"/>
<keyword evidence="3" id="KW-1185">Reference proteome</keyword>
<gene>
    <name evidence="2" type="ORF">FHX76_001256</name>
</gene>
<feature type="transmembrane region" description="Helical" evidence="1">
    <location>
        <begin position="12"/>
        <end position="32"/>
    </location>
</feature>
<organism evidence="2 3">
    <name type="scientific">Lysinibacter cavernae</name>
    <dbReference type="NCBI Taxonomy" id="1640652"/>
    <lineage>
        <taxon>Bacteria</taxon>
        <taxon>Bacillati</taxon>
        <taxon>Actinomycetota</taxon>
        <taxon>Actinomycetes</taxon>
        <taxon>Micrococcales</taxon>
        <taxon>Microbacteriaceae</taxon>
        <taxon>Lysinibacter</taxon>
    </lineage>
</organism>
<reference evidence="2 3" key="1">
    <citation type="submission" date="2020-02" db="EMBL/GenBank/DDBJ databases">
        <title>Sequencing the genomes of 1000 actinobacteria strains.</title>
        <authorList>
            <person name="Klenk H.-P."/>
        </authorList>
    </citation>
    <scope>NUCLEOTIDE SEQUENCE [LARGE SCALE GENOMIC DNA]</scope>
    <source>
        <strain evidence="2 3">DSM 27960</strain>
    </source>
</reference>
<dbReference type="Proteomes" id="UP000541033">
    <property type="component" value="Unassembled WGS sequence"/>
</dbReference>
<feature type="transmembrane region" description="Helical" evidence="1">
    <location>
        <begin position="38"/>
        <end position="56"/>
    </location>
</feature>
<keyword evidence="1" id="KW-1133">Transmembrane helix</keyword>